<evidence type="ECO:0000313" key="2">
    <source>
        <dbReference type="Proteomes" id="UP000002019"/>
    </source>
</evidence>
<dbReference type="OrthoDB" id="3034797at2"/>
<dbReference type="EMBL" id="CU466930">
    <property type="protein sequence ID" value="CAO80401.1"/>
    <property type="molecule type" value="Genomic_DNA"/>
</dbReference>
<evidence type="ECO:0000313" key="1">
    <source>
        <dbReference type="EMBL" id="CAO80401.1"/>
    </source>
</evidence>
<proteinExistence type="predicted"/>
<sequence length="255" mass="29969">MITNKTGYILMLDVLGYREFVTKTKSDFPRLWRELQENIKKQRDVIFKELNGSVIVDVLFVSDTIFIGVSTIDKNKQLEGLTIMFLIDLVKQIFKFSLKNNVFFRGAISFGEYLFDLRLNLVMGNAVDEASEWYESTDWFGVILTPTAEYKYNSTILSEDEPQIINFCMRNIVRYPRIPYKAKLQSEKCSFLVVKWFDAYTKDEDRLGFLKQIMDAFLTVKQSPKVASKYENTFHFIMFYAYPEGFSIYKRLNNS</sequence>
<dbReference type="KEGG" id="caci:CLOAM0504"/>
<dbReference type="Proteomes" id="UP000002019">
    <property type="component" value="Chromosome"/>
</dbReference>
<dbReference type="STRING" id="459349.CLOAM0504"/>
<name>B0VGG4_CLOAI</name>
<gene>
    <name evidence="1" type="ordered locus">CLOAM0504</name>
</gene>
<protein>
    <recommendedName>
        <fullName evidence="3">Guanylate cyclase domain-containing protein</fullName>
    </recommendedName>
</protein>
<dbReference type="HOGENOM" id="CLU_1088598_0_0_0"/>
<dbReference type="AlphaFoldDB" id="B0VGG4"/>
<evidence type="ECO:0008006" key="3">
    <source>
        <dbReference type="Google" id="ProtNLM"/>
    </source>
</evidence>
<accession>B0VGG4</accession>
<organism evidence="1 2">
    <name type="scientific">Cloacimonas acidaminovorans (strain Evry)</name>
    <dbReference type="NCBI Taxonomy" id="459349"/>
    <lineage>
        <taxon>Bacteria</taxon>
        <taxon>Pseudomonadati</taxon>
        <taxon>Candidatus Cloacimonadota</taxon>
        <taxon>Candidatus Cloacimonadia</taxon>
        <taxon>Candidatus Cloacimonadales</taxon>
        <taxon>Candidatus Cloacimonadaceae</taxon>
        <taxon>Candidatus Cloacimonas</taxon>
    </lineage>
</organism>
<dbReference type="RefSeq" id="WP_015424262.1">
    <property type="nucleotide sequence ID" value="NC_020449.1"/>
</dbReference>
<reference evidence="1 2" key="1">
    <citation type="journal article" date="2008" name="J. Bacteriol.">
        <title>'Candidatus Cloacamonas acidaminovorans': genome sequence reconstruction provides a first glimpse of a new bacterial division.</title>
        <authorList>
            <person name="Pelletier E."/>
            <person name="Kreimeyer A."/>
            <person name="Bocs S."/>
            <person name="Rouy Z."/>
            <person name="Gyapay G."/>
            <person name="Chouari R."/>
            <person name="Riviere D."/>
            <person name="Ganesan A."/>
            <person name="Daegelen P."/>
            <person name="Sghir A."/>
            <person name="Cohen G.N."/>
            <person name="Medigue C."/>
            <person name="Weissenbach J."/>
            <person name="Le Paslier D."/>
        </authorList>
    </citation>
    <scope>NUCLEOTIDE SEQUENCE [LARGE SCALE GENOMIC DNA]</scope>
    <source>
        <strain evidence="2">Evry</strain>
    </source>
</reference>
<keyword evidence="2" id="KW-1185">Reference proteome</keyword>